<comment type="caution">
    <text evidence="2">The sequence shown here is derived from an EMBL/GenBank/DDBJ whole genome shotgun (WGS) entry which is preliminary data.</text>
</comment>
<sequence>MKYLLFITALIFSYSVSYADFYYFDFRIDNYLVSEGKEINVELKYSLNGYDEGDFLIIPKVSNGIVEILNESTGEWISSYGSASDFPILKENASIRIKGLSTKKVEMFFEIRNKNNEVVYLTPKRYIWGEKVYENYLKNMKISKSIEGVSENNVIESSSSKDSGDIKQESTLEVKNDKKKDEINIPKFVYLVLGLTVFLISSILGFFYEKKRSRWNGKIL</sequence>
<name>A0A7X9E6C3_UNCKA</name>
<evidence type="ECO:0000313" key="3">
    <source>
        <dbReference type="Proteomes" id="UP000590542"/>
    </source>
</evidence>
<evidence type="ECO:0000256" key="1">
    <source>
        <dbReference type="SAM" id="Phobius"/>
    </source>
</evidence>
<keyword evidence="1" id="KW-0472">Membrane</keyword>
<keyword evidence="1" id="KW-0812">Transmembrane</keyword>
<accession>A0A7X9E6C3</accession>
<proteinExistence type="predicted"/>
<reference evidence="2 3" key="1">
    <citation type="journal article" date="2020" name="Biotechnol. Biofuels">
        <title>New insights from the biogas microbiome by comprehensive genome-resolved metagenomics of nearly 1600 species originating from multiple anaerobic digesters.</title>
        <authorList>
            <person name="Campanaro S."/>
            <person name="Treu L."/>
            <person name="Rodriguez-R L.M."/>
            <person name="Kovalovszki A."/>
            <person name="Ziels R.M."/>
            <person name="Maus I."/>
            <person name="Zhu X."/>
            <person name="Kougias P.G."/>
            <person name="Basile A."/>
            <person name="Luo G."/>
            <person name="Schluter A."/>
            <person name="Konstantinidis K.T."/>
            <person name="Angelidaki I."/>
        </authorList>
    </citation>
    <scope>NUCLEOTIDE SEQUENCE [LARGE SCALE GENOMIC DNA]</scope>
    <source>
        <strain evidence="2">AS27yjCOA_202</strain>
    </source>
</reference>
<evidence type="ECO:0000313" key="2">
    <source>
        <dbReference type="EMBL" id="NMB91319.1"/>
    </source>
</evidence>
<gene>
    <name evidence="2" type="ORF">GYA37_00550</name>
</gene>
<dbReference type="AlphaFoldDB" id="A0A7X9E6C3"/>
<keyword evidence="1" id="KW-1133">Transmembrane helix</keyword>
<organism evidence="2 3">
    <name type="scientific">candidate division WWE3 bacterium</name>
    <dbReference type="NCBI Taxonomy" id="2053526"/>
    <lineage>
        <taxon>Bacteria</taxon>
        <taxon>Katanobacteria</taxon>
    </lineage>
</organism>
<protein>
    <submittedName>
        <fullName evidence="2">Uncharacterized protein</fullName>
    </submittedName>
</protein>
<dbReference type="Proteomes" id="UP000590542">
    <property type="component" value="Unassembled WGS sequence"/>
</dbReference>
<feature type="transmembrane region" description="Helical" evidence="1">
    <location>
        <begin position="188"/>
        <end position="208"/>
    </location>
</feature>
<dbReference type="EMBL" id="JAAZNV010000006">
    <property type="protein sequence ID" value="NMB91319.1"/>
    <property type="molecule type" value="Genomic_DNA"/>
</dbReference>